<evidence type="ECO:0000313" key="2">
    <source>
        <dbReference type="Proteomes" id="UP001610563"/>
    </source>
</evidence>
<keyword evidence="2" id="KW-1185">Reference proteome</keyword>
<dbReference type="Proteomes" id="UP001610563">
    <property type="component" value="Unassembled WGS sequence"/>
</dbReference>
<organism evidence="1 2">
    <name type="scientific">Aspergillus keveii</name>
    <dbReference type="NCBI Taxonomy" id="714993"/>
    <lineage>
        <taxon>Eukaryota</taxon>
        <taxon>Fungi</taxon>
        <taxon>Dikarya</taxon>
        <taxon>Ascomycota</taxon>
        <taxon>Pezizomycotina</taxon>
        <taxon>Eurotiomycetes</taxon>
        <taxon>Eurotiomycetidae</taxon>
        <taxon>Eurotiales</taxon>
        <taxon>Aspergillaceae</taxon>
        <taxon>Aspergillus</taxon>
        <taxon>Aspergillus subgen. Nidulantes</taxon>
    </lineage>
</organism>
<dbReference type="SUPFAM" id="SSF53167">
    <property type="entry name" value="Purine and uridine phosphorylases"/>
    <property type="match status" value="1"/>
</dbReference>
<proteinExistence type="predicted"/>
<protein>
    <submittedName>
        <fullName evidence="1">Uncharacterized protein</fullName>
    </submittedName>
</protein>
<sequence length="219" mass="24195">MPKYKCTSGLQVGGGSVRDVRLGDVVVGCQKGKKEGVVVYETHNNRPVQTRTVNNRPTSVTKALSRLETQRAHLGRYIEQSLAPFAPYARPPPSSEHVPKFLGKDASKIPARSNTSIPLVHFATIASAKHLERIPMKFDGHCVESEASWLQSEWPCLLIRGMVDYWGHGGNGNAEWRGYACASAAAFGKIFLQAVREDELMKDRIVIEELAVRRGVKKA</sequence>
<accession>A0ABR4G4F1</accession>
<name>A0ABR4G4F1_9EURO</name>
<dbReference type="EMBL" id="JBFTWV010000051">
    <property type="protein sequence ID" value="KAL2793901.1"/>
    <property type="molecule type" value="Genomic_DNA"/>
</dbReference>
<gene>
    <name evidence="1" type="ORF">BJX66DRAFT_305041</name>
</gene>
<comment type="caution">
    <text evidence="1">The sequence shown here is derived from an EMBL/GenBank/DDBJ whole genome shotgun (WGS) entry which is preliminary data.</text>
</comment>
<reference evidence="1 2" key="1">
    <citation type="submission" date="2024-07" db="EMBL/GenBank/DDBJ databases">
        <title>Section-level genome sequencing and comparative genomics of Aspergillus sections Usti and Cavernicolus.</title>
        <authorList>
            <consortium name="Lawrence Berkeley National Laboratory"/>
            <person name="Nybo J.L."/>
            <person name="Vesth T.C."/>
            <person name="Theobald S."/>
            <person name="Frisvad J.C."/>
            <person name="Larsen T.O."/>
            <person name="Kjaerboelling I."/>
            <person name="Rothschild-Mancinelli K."/>
            <person name="Lyhne E.K."/>
            <person name="Kogle M.E."/>
            <person name="Barry K."/>
            <person name="Clum A."/>
            <person name="Na H."/>
            <person name="Ledsgaard L."/>
            <person name="Lin J."/>
            <person name="Lipzen A."/>
            <person name="Kuo A."/>
            <person name="Riley R."/>
            <person name="Mondo S."/>
            <person name="Labutti K."/>
            <person name="Haridas S."/>
            <person name="Pangalinan J."/>
            <person name="Salamov A.A."/>
            <person name="Simmons B.A."/>
            <person name="Magnuson J.K."/>
            <person name="Chen J."/>
            <person name="Drula E."/>
            <person name="Henrissat B."/>
            <person name="Wiebenga A."/>
            <person name="Lubbers R.J."/>
            <person name="Gomes A.C."/>
            <person name="Makela M.R."/>
            <person name="Stajich J."/>
            <person name="Grigoriev I.V."/>
            <person name="Mortensen U.H."/>
            <person name="De Vries R.P."/>
            <person name="Baker S.E."/>
            <person name="Andersen M.R."/>
        </authorList>
    </citation>
    <scope>NUCLEOTIDE SEQUENCE [LARGE SCALE GENOMIC DNA]</scope>
    <source>
        <strain evidence="1 2">CBS 209.92</strain>
    </source>
</reference>
<dbReference type="InterPro" id="IPR035994">
    <property type="entry name" value="Nucleoside_phosphorylase_sf"/>
</dbReference>
<dbReference type="Gene3D" id="3.40.50.1580">
    <property type="entry name" value="Nucleoside phosphorylase domain"/>
    <property type="match status" value="1"/>
</dbReference>
<evidence type="ECO:0000313" key="1">
    <source>
        <dbReference type="EMBL" id="KAL2793901.1"/>
    </source>
</evidence>